<dbReference type="Pfam" id="PF22486">
    <property type="entry name" value="MATH_2"/>
    <property type="match status" value="1"/>
</dbReference>
<protein>
    <recommendedName>
        <fullName evidence="2">MATH domain-containing protein</fullName>
    </recommendedName>
</protein>
<proteinExistence type="evidence at transcript level"/>
<organism evidence="3">
    <name type="scientific">Picea sitchensis</name>
    <name type="common">Sitka spruce</name>
    <name type="synonym">Pinus sitchensis</name>
    <dbReference type="NCBI Taxonomy" id="3332"/>
    <lineage>
        <taxon>Eukaryota</taxon>
        <taxon>Viridiplantae</taxon>
        <taxon>Streptophyta</taxon>
        <taxon>Embryophyta</taxon>
        <taxon>Tracheophyta</taxon>
        <taxon>Spermatophyta</taxon>
        <taxon>Pinopsida</taxon>
        <taxon>Pinidae</taxon>
        <taxon>Conifers I</taxon>
        <taxon>Pinales</taxon>
        <taxon>Pinaceae</taxon>
        <taxon>Picea</taxon>
    </lineage>
</organism>
<dbReference type="Gene3D" id="2.60.210.10">
    <property type="entry name" value="Apoptosis, Tumor Necrosis Factor Receptor Associated Protein 2, Chain A"/>
    <property type="match status" value="1"/>
</dbReference>
<reference evidence="3" key="1">
    <citation type="journal article" date="2008" name="BMC Genomics">
        <title>A conifer genomics resource of 200,000 spruce (Picea spp.) ESTs and 6,464 high-quality, sequence-finished full-length cDNAs for Sitka spruce (Picea sitchensis).</title>
        <authorList>
            <person name="Ralph S.G."/>
            <person name="Chun H.J."/>
            <person name="Kolosova N."/>
            <person name="Cooper D."/>
            <person name="Oddy C."/>
            <person name="Ritland C.E."/>
            <person name="Kirkpatrick R."/>
            <person name="Moore R."/>
            <person name="Barber S."/>
            <person name="Holt R.A."/>
            <person name="Jones S.J."/>
            <person name="Marra M.A."/>
            <person name="Douglas C.J."/>
            <person name="Ritland K."/>
            <person name="Bohlmann J."/>
        </authorList>
    </citation>
    <scope>NUCLEOTIDE SEQUENCE</scope>
    <source>
        <tissue evidence="3">Bark</tissue>
    </source>
</reference>
<dbReference type="PROSITE" id="PS50144">
    <property type="entry name" value="MATH"/>
    <property type="match status" value="1"/>
</dbReference>
<evidence type="ECO:0000313" key="3">
    <source>
        <dbReference type="EMBL" id="ABK23639.1"/>
    </source>
</evidence>
<dbReference type="SUPFAM" id="SSF49599">
    <property type="entry name" value="TRAF domain-like"/>
    <property type="match status" value="1"/>
</dbReference>
<dbReference type="InterPro" id="IPR002083">
    <property type="entry name" value="MATH/TRAF_dom"/>
</dbReference>
<evidence type="ECO:0000256" key="1">
    <source>
        <dbReference type="ARBA" id="ARBA00023054"/>
    </source>
</evidence>
<dbReference type="OMA" id="TWEISIN"/>
<dbReference type="AlphaFoldDB" id="A9NSM8"/>
<dbReference type="EMBL" id="EF084318">
    <property type="protein sequence ID" value="ABK23639.1"/>
    <property type="molecule type" value="mRNA"/>
</dbReference>
<keyword evidence="1" id="KW-0175">Coiled coil</keyword>
<feature type="domain" description="MATH" evidence="2">
    <location>
        <begin position="33"/>
        <end position="123"/>
    </location>
</feature>
<name>A9NSM8_PICSI</name>
<accession>A9NSM8</accession>
<evidence type="ECO:0000259" key="2">
    <source>
        <dbReference type="PROSITE" id="PS50144"/>
    </source>
</evidence>
<sequence length="123" mass="13983">MHLSPRSKPRLLKTMEHAQSETVRVTEIIQFDKFTCAWAIEHFSSLDAERHYSDIFTVGGHKWRLLIFPKGNNVDYLSIYLDVPDSATLPHGCSKYAEFSLAVVNLTDPQLTIRKGIPIIALN</sequence>
<dbReference type="InterPro" id="IPR050804">
    <property type="entry name" value="MCC"/>
</dbReference>
<dbReference type="InterPro" id="IPR008974">
    <property type="entry name" value="TRAF-like"/>
</dbReference>
<dbReference type="SMART" id="SM00061">
    <property type="entry name" value="MATH"/>
    <property type="match status" value="1"/>
</dbReference>
<dbReference type="PANTHER" id="PTHR46236">
    <property type="entry name" value="TRAF-LIKE SUPERFAMILY PROTEIN"/>
    <property type="match status" value="1"/>
</dbReference>
<dbReference type="CDD" id="cd00121">
    <property type="entry name" value="MATH"/>
    <property type="match status" value="1"/>
</dbReference>
<dbReference type="PANTHER" id="PTHR46236:SF35">
    <property type="entry name" value="MATH DOMAIN-CONTAINING PROTEIN"/>
    <property type="match status" value="1"/>
</dbReference>